<sequence length="328" mass="33705">MLVIAPLSSAFLLELSLRNGCSSSRRRSVDRVSVAALDADTLRDCAIYDAAMDAEVRDLKGRVASAEYNAEQQRSMVEMAQATLWEQNNLTRTLKAQVASLQAELAAASGAAATGVAAGGGLEAELEAVRAELHMATTGAASLVGELASETRKKVMHHEKAKEFFAQVVAARKDAAASAALFESLQAELRGVPELGALMETLPELKALMELSPPGSETPPATSQPAPDAAALAEMVAALGGAGAGAGAAPAPAPAASAGVALEYFAPAPAADAVAAPAAPAQTFTEASLTAMKVPQLKELCQQRSIVTKGLKKAELVWSLLSQPPPKQ</sequence>
<proteinExistence type="predicted"/>
<reference evidence="1" key="1">
    <citation type="submission" date="2021-01" db="EMBL/GenBank/DDBJ databases">
        <authorList>
            <person name="Corre E."/>
            <person name="Pelletier E."/>
            <person name="Niang G."/>
            <person name="Scheremetjew M."/>
            <person name="Finn R."/>
            <person name="Kale V."/>
            <person name="Holt S."/>
            <person name="Cochrane G."/>
            <person name="Meng A."/>
            <person name="Brown T."/>
            <person name="Cohen L."/>
        </authorList>
    </citation>
    <scope>NUCLEOTIDE SEQUENCE</scope>
    <source>
        <strain evidence="1">CCMP1374</strain>
    </source>
</reference>
<name>A0A7S0F0L3_9EUKA</name>
<gene>
    <name evidence="1" type="ORF">PANT1444_LOCUS14157</name>
</gene>
<accession>A0A7S0F0L3</accession>
<dbReference type="Gene3D" id="1.10.720.30">
    <property type="entry name" value="SAP domain"/>
    <property type="match status" value="1"/>
</dbReference>
<dbReference type="InterPro" id="IPR036361">
    <property type="entry name" value="SAP_dom_sf"/>
</dbReference>
<dbReference type="EMBL" id="HBEP01024966">
    <property type="protein sequence ID" value="CAD8496894.1"/>
    <property type="molecule type" value="Transcribed_RNA"/>
</dbReference>
<dbReference type="AlphaFoldDB" id="A0A7S0F0L3"/>
<evidence type="ECO:0000313" key="1">
    <source>
        <dbReference type="EMBL" id="CAD8496894.1"/>
    </source>
</evidence>
<protein>
    <submittedName>
        <fullName evidence="1">Uncharacterized protein</fullName>
    </submittedName>
</protein>
<organism evidence="1">
    <name type="scientific">Phaeocystis antarctica</name>
    <dbReference type="NCBI Taxonomy" id="33657"/>
    <lineage>
        <taxon>Eukaryota</taxon>
        <taxon>Haptista</taxon>
        <taxon>Haptophyta</taxon>
        <taxon>Prymnesiophyceae</taxon>
        <taxon>Phaeocystales</taxon>
        <taxon>Phaeocystaceae</taxon>
        <taxon>Phaeocystis</taxon>
    </lineage>
</organism>